<comment type="subcellular location">
    <subcellularLocation>
        <location evidence="5">Cell membrane</location>
        <topology evidence="5">Multi-pass membrane protein</topology>
    </subcellularLocation>
    <subcellularLocation>
        <location evidence="1">Membrane</location>
        <topology evidence="1">Multi-pass membrane protein</topology>
    </subcellularLocation>
</comment>
<reference evidence="7" key="1">
    <citation type="journal article" date="2019" name="Int. J. Syst. Evol. Microbiol.">
        <title>The Global Catalogue of Microorganisms (GCM) 10K type strain sequencing project: providing services to taxonomists for standard genome sequencing and annotation.</title>
        <authorList>
            <consortium name="The Broad Institute Genomics Platform"/>
            <consortium name="The Broad Institute Genome Sequencing Center for Infectious Disease"/>
            <person name="Wu L."/>
            <person name="Ma J."/>
        </authorList>
    </citation>
    <scope>NUCLEOTIDE SEQUENCE [LARGE SCALE GENOMIC DNA]</scope>
    <source>
        <strain evidence="7">KCTC 42984</strain>
    </source>
</reference>
<evidence type="ECO:0000256" key="4">
    <source>
        <dbReference type="ARBA" id="ARBA00023136"/>
    </source>
</evidence>
<keyword evidence="7" id="KW-1185">Reference proteome</keyword>
<dbReference type="PANTHER" id="PTHR43701">
    <property type="entry name" value="MEMBRANE TRANSPORTER PROTEIN MJ0441-RELATED"/>
    <property type="match status" value="1"/>
</dbReference>
<gene>
    <name evidence="6" type="ORF">ACFOD9_06855</name>
</gene>
<keyword evidence="4 5" id="KW-0472">Membrane</keyword>
<dbReference type="EMBL" id="JBHRTQ010000007">
    <property type="protein sequence ID" value="MFC3173963.1"/>
    <property type="molecule type" value="Genomic_DNA"/>
</dbReference>
<dbReference type="Proteomes" id="UP001595604">
    <property type="component" value="Unassembled WGS sequence"/>
</dbReference>
<feature type="transmembrane region" description="Helical" evidence="5">
    <location>
        <begin position="238"/>
        <end position="256"/>
    </location>
</feature>
<feature type="transmembrane region" description="Helical" evidence="5">
    <location>
        <begin position="109"/>
        <end position="128"/>
    </location>
</feature>
<feature type="transmembrane region" description="Helical" evidence="5">
    <location>
        <begin position="84"/>
        <end position="103"/>
    </location>
</feature>
<evidence type="ECO:0000256" key="2">
    <source>
        <dbReference type="ARBA" id="ARBA00022692"/>
    </source>
</evidence>
<sequence>MFPLPELTAAQLEAMLPFVGVGFVAQLVDGALGMAFGVITNTLLVSVVGLTPARASASVHVVETFTTAASAISHIFHRNVNWKLFARLAIPGMIGGVTGAYLLTHIDGAVARPFVMAYLTGIGLYLLWRAWRMEHGGEHKAARVVEPLGLVGGFLDAAGGGGWGPVVTSNLLVQGTEPRTTIGTVNTAEFFLTTTISITFIAALGWQAFTVAAVGLIIGGLAAAPFGALIAKRIAPRRLLTLVGVLLTATSLFSLYKALA</sequence>
<name>A0ABV7ITB0_9SPHN</name>
<feature type="transmembrane region" description="Helical" evidence="5">
    <location>
        <begin position="188"/>
        <end position="206"/>
    </location>
</feature>
<evidence type="ECO:0000256" key="3">
    <source>
        <dbReference type="ARBA" id="ARBA00022989"/>
    </source>
</evidence>
<dbReference type="InterPro" id="IPR002781">
    <property type="entry name" value="TM_pro_TauE-like"/>
</dbReference>
<comment type="similarity">
    <text evidence="5">Belongs to the 4-toluene sulfonate uptake permease (TSUP) (TC 2.A.102) family.</text>
</comment>
<dbReference type="Pfam" id="PF01925">
    <property type="entry name" value="TauE"/>
    <property type="match status" value="1"/>
</dbReference>
<feature type="transmembrane region" description="Helical" evidence="5">
    <location>
        <begin position="212"/>
        <end position="231"/>
    </location>
</feature>
<keyword evidence="3 5" id="KW-1133">Transmembrane helix</keyword>
<evidence type="ECO:0000313" key="7">
    <source>
        <dbReference type="Proteomes" id="UP001595604"/>
    </source>
</evidence>
<comment type="caution">
    <text evidence="6">The sequence shown here is derived from an EMBL/GenBank/DDBJ whole genome shotgun (WGS) entry which is preliminary data.</text>
</comment>
<proteinExistence type="inferred from homology"/>
<dbReference type="InterPro" id="IPR051598">
    <property type="entry name" value="TSUP/Inactive_protease-like"/>
</dbReference>
<evidence type="ECO:0000313" key="6">
    <source>
        <dbReference type="EMBL" id="MFC3173963.1"/>
    </source>
</evidence>
<protein>
    <recommendedName>
        <fullName evidence="5">Probable membrane transporter protein</fullName>
    </recommendedName>
</protein>
<evidence type="ECO:0000256" key="1">
    <source>
        <dbReference type="ARBA" id="ARBA00004141"/>
    </source>
</evidence>
<evidence type="ECO:0000256" key="5">
    <source>
        <dbReference type="RuleBase" id="RU363041"/>
    </source>
</evidence>
<keyword evidence="2 5" id="KW-0812">Transmembrane</keyword>
<dbReference type="RefSeq" id="WP_379509343.1">
    <property type="nucleotide sequence ID" value="NZ_JBHRTQ010000007.1"/>
</dbReference>
<dbReference type="PANTHER" id="PTHR43701:SF12">
    <property type="entry name" value="MEMBRANE TRANSPORTER PROTEIN YTNM-RELATED"/>
    <property type="match status" value="1"/>
</dbReference>
<organism evidence="6 7">
    <name type="scientific">Novosphingobium bradum</name>
    <dbReference type="NCBI Taxonomy" id="1737444"/>
    <lineage>
        <taxon>Bacteria</taxon>
        <taxon>Pseudomonadati</taxon>
        <taxon>Pseudomonadota</taxon>
        <taxon>Alphaproteobacteria</taxon>
        <taxon>Sphingomonadales</taxon>
        <taxon>Sphingomonadaceae</taxon>
        <taxon>Novosphingobium</taxon>
    </lineage>
</organism>
<accession>A0ABV7ITB0</accession>
<keyword evidence="5" id="KW-1003">Cell membrane</keyword>